<dbReference type="Proteomes" id="UP001431199">
    <property type="component" value="Unassembled WGS sequence"/>
</dbReference>
<evidence type="ECO:0000313" key="2">
    <source>
        <dbReference type="EMBL" id="MCT7399577.1"/>
    </source>
</evidence>
<name>A0ABT2M597_9FIRM</name>
<keyword evidence="1" id="KW-0472">Membrane</keyword>
<comment type="caution">
    <text evidence="2">The sequence shown here is derived from an EMBL/GenBank/DDBJ whole genome shotgun (WGS) entry which is preliminary data.</text>
</comment>
<keyword evidence="3" id="KW-1185">Reference proteome</keyword>
<evidence type="ECO:0000256" key="1">
    <source>
        <dbReference type="SAM" id="Phobius"/>
    </source>
</evidence>
<dbReference type="RefSeq" id="WP_022088874.1">
    <property type="nucleotide sequence ID" value="NZ_JAODBU010000011.1"/>
</dbReference>
<proteinExistence type="predicted"/>
<gene>
    <name evidence="2" type="ORF">N5B56_10845</name>
</gene>
<feature type="transmembrane region" description="Helical" evidence="1">
    <location>
        <begin position="73"/>
        <end position="92"/>
    </location>
</feature>
<evidence type="ECO:0000313" key="3">
    <source>
        <dbReference type="Proteomes" id="UP001431199"/>
    </source>
</evidence>
<dbReference type="EMBL" id="JAODBU010000011">
    <property type="protein sequence ID" value="MCT7399577.1"/>
    <property type="molecule type" value="Genomic_DNA"/>
</dbReference>
<organism evidence="2 3">
    <name type="scientific">Eubacterium album</name>
    <dbReference type="NCBI Taxonomy" id="2978477"/>
    <lineage>
        <taxon>Bacteria</taxon>
        <taxon>Bacillati</taxon>
        <taxon>Bacillota</taxon>
        <taxon>Clostridia</taxon>
        <taxon>Eubacteriales</taxon>
        <taxon>Eubacteriaceae</taxon>
        <taxon>Eubacterium</taxon>
    </lineage>
</organism>
<keyword evidence="1" id="KW-1133">Transmembrane helix</keyword>
<reference evidence="2" key="1">
    <citation type="submission" date="2022-09" db="EMBL/GenBank/DDBJ databases">
        <title>Eubacterium sp. LFL-14 isolated from human feces.</title>
        <authorList>
            <person name="Liu F."/>
        </authorList>
    </citation>
    <scope>NUCLEOTIDE SEQUENCE</scope>
    <source>
        <strain evidence="2">LFL-14</strain>
    </source>
</reference>
<sequence length="108" mass="12680">MYNIKFRGIYENEKQLQKNEILDTSVRFKEPENINKFMLKATIISLPMVMGVIAIAGFALYDTLMKLQNHLKMKLIFSMVVSGFIIIISLFTHEIIDSWQYISDNRSW</sequence>
<keyword evidence="1" id="KW-0812">Transmembrane</keyword>
<feature type="transmembrane region" description="Helical" evidence="1">
    <location>
        <begin position="37"/>
        <end position="61"/>
    </location>
</feature>
<protein>
    <submittedName>
        <fullName evidence="2">Uncharacterized protein</fullName>
    </submittedName>
</protein>
<accession>A0ABT2M597</accession>